<dbReference type="InterPro" id="IPR057260">
    <property type="entry name" value="Ribosomal_L19e_C"/>
</dbReference>
<organism evidence="6">
    <name type="scientific">mine drainage metagenome</name>
    <dbReference type="NCBI Taxonomy" id="410659"/>
    <lineage>
        <taxon>unclassified sequences</taxon>
        <taxon>metagenomes</taxon>
        <taxon>ecological metagenomes</taxon>
    </lineage>
</organism>
<dbReference type="AlphaFoldDB" id="T1CGV0"/>
<reference evidence="6" key="1">
    <citation type="submission" date="2013-08" db="EMBL/GenBank/DDBJ databases">
        <authorList>
            <person name="Mendez C."/>
            <person name="Richter M."/>
            <person name="Ferrer M."/>
            <person name="Sanchez J."/>
        </authorList>
    </citation>
    <scope>NUCLEOTIDE SEQUENCE</scope>
</reference>
<evidence type="ECO:0000256" key="3">
    <source>
        <dbReference type="ARBA" id="ARBA00023274"/>
    </source>
</evidence>
<evidence type="ECO:0000256" key="1">
    <source>
        <dbReference type="ARBA" id="ARBA00011082"/>
    </source>
</evidence>
<protein>
    <submittedName>
        <fullName evidence="6">Ribosomal protein L19/L19e</fullName>
    </submittedName>
</protein>
<dbReference type="Gene3D" id="1.10.1650.10">
    <property type="match status" value="1"/>
</dbReference>
<evidence type="ECO:0000256" key="4">
    <source>
        <dbReference type="SAM" id="MobiDB-lite"/>
    </source>
</evidence>
<dbReference type="GO" id="GO:0003723">
    <property type="term" value="F:RNA binding"/>
    <property type="evidence" value="ECO:0007669"/>
    <property type="project" value="InterPro"/>
</dbReference>
<reference evidence="6" key="2">
    <citation type="journal article" date="2014" name="ISME J.">
        <title>Microbial stratification in low pH oxic and suboxic macroscopic growths along an acid mine drainage.</title>
        <authorList>
            <person name="Mendez-Garcia C."/>
            <person name="Mesa V."/>
            <person name="Sprenger R.R."/>
            <person name="Richter M."/>
            <person name="Diez M.S."/>
            <person name="Solano J."/>
            <person name="Bargiela R."/>
            <person name="Golyshina O.V."/>
            <person name="Manteca A."/>
            <person name="Ramos J.L."/>
            <person name="Gallego J.R."/>
            <person name="Llorente I."/>
            <person name="Martins Dos Santos V.A."/>
            <person name="Jensen O.N."/>
            <person name="Pelaez A.I."/>
            <person name="Sanchez J."/>
            <person name="Ferrer M."/>
        </authorList>
    </citation>
    <scope>NUCLEOTIDE SEQUENCE</scope>
</reference>
<dbReference type="SUPFAM" id="SSF48140">
    <property type="entry name" value="Ribosomal protein L19 (L19e)"/>
    <property type="match status" value="1"/>
</dbReference>
<dbReference type="InterPro" id="IPR057259">
    <property type="entry name" value="Ribosomal_L19e"/>
</dbReference>
<comment type="similarity">
    <text evidence="1">Belongs to the eukaryotic ribosomal protein eL19 family.</text>
</comment>
<gene>
    <name evidence="6" type="ORF">B2A_01198</name>
</gene>
<dbReference type="Gene3D" id="1.10.1200.240">
    <property type="match status" value="1"/>
</dbReference>
<dbReference type="GO" id="GO:0006412">
    <property type="term" value="P:translation"/>
    <property type="evidence" value="ECO:0007669"/>
    <property type="project" value="InterPro"/>
</dbReference>
<dbReference type="InterPro" id="IPR035970">
    <property type="entry name" value="60S_ribosomal_eL19_sf"/>
</dbReference>
<sequence>MSIKLTKRTAATLLGRGITSVRIKPDALEDAKKAITREDVRALIKSGRVYALKEKNNLSVYSKVLKEKRDKGRRRGKGKKKGTKKARGMVTYQKKVRAQRRLLAELKKEKAINNEMYKKFYALVKGGSFQTKMTLINHIKSRGVSMTDEQVEKLKHI</sequence>
<keyword evidence="3" id="KW-0687">Ribonucleoprotein</keyword>
<dbReference type="InterPro" id="IPR000196">
    <property type="entry name" value="Ribosomal_eL19_dom"/>
</dbReference>
<keyword evidence="2 6" id="KW-0689">Ribosomal protein</keyword>
<dbReference type="GO" id="GO:0003735">
    <property type="term" value="F:structural constituent of ribosome"/>
    <property type="evidence" value="ECO:0007669"/>
    <property type="project" value="InterPro"/>
</dbReference>
<comment type="caution">
    <text evidence="6">The sequence shown here is derived from an EMBL/GenBank/DDBJ whole genome shotgun (WGS) entry which is preliminary data.</text>
</comment>
<feature type="region of interest" description="Disordered" evidence="4">
    <location>
        <begin position="66"/>
        <end position="89"/>
    </location>
</feature>
<dbReference type="EMBL" id="AUZZ01000895">
    <property type="protein sequence ID" value="EQD66370.1"/>
    <property type="molecule type" value="Genomic_DNA"/>
</dbReference>
<dbReference type="Pfam" id="PF25476">
    <property type="entry name" value="Ribosomal_L19e_C"/>
    <property type="match status" value="1"/>
</dbReference>
<dbReference type="InterPro" id="IPR015972">
    <property type="entry name" value="Ribosomal_eL19_dom1"/>
</dbReference>
<dbReference type="SMART" id="SM01416">
    <property type="entry name" value="Ribosomal_L19e"/>
    <property type="match status" value="1"/>
</dbReference>
<dbReference type="PANTHER" id="PTHR10722">
    <property type="entry name" value="60S RIBOSOMAL PROTEIN L19"/>
    <property type="match status" value="1"/>
</dbReference>
<name>T1CGV0_9ZZZZ</name>
<feature type="compositionally biased region" description="Basic residues" evidence="4">
    <location>
        <begin position="71"/>
        <end position="87"/>
    </location>
</feature>
<evidence type="ECO:0000256" key="2">
    <source>
        <dbReference type="ARBA" id="ARBA00022980"/>
    </source>
</evidence>
<dbReference type="InterPro" id="IPR039547">
    <property type="entry name" value="Ribosomal_eL19"/>
</dbReference>
<evidence type="ECO:0000313" key="6">
    <source>
        <dbReference type="EMBL" id="EQD66370.1"/>
    </source>
</evidence>
<feature type="domain" description="Large ribosomal subunit protein eL19" evidence="5">
    <location>
        <begin position="2"/>
        <end position="143"/>
    </location>
</feature>
<evidence type="ECO:0000259" key="5">
    <source>
        <dbReference type="SMART" id="SM01416"/>
    </source>
</evidence>
<dbReference type="Pfam" id="PF01280">
    <property type="entry name" value="Ribosomal_L19e"/>
    <property type="match status" value="1"/>
</dbReference>
<proteinExistence type="inferred from homology"/>
<accession>T1CGV0</accession>
<dbReference type="GO" id="GO:0022625">
    <property type="term" value="C:cytosolic large ribosomal subunit"/>
    <property type="evidence" value="ECO:0007669"/>
    <property type="project" value="InterPro"/>
</dbReference>